<feature type="repeat" description="TPR" evidence="1">
    <location>
        <begin position="70"/>
        <end position="103"/>
    </location>
</feature>
<dbReference type="InterPro" id="IPR019734">
    <property type="entry name" value="TPR_rpt"/>
</dbReference>
<evidence type="ECO:0000313" key="3">
    <source>
        <dbReference type="EMBL" id="MBP1083021.1"/>
    </source>
</evidence>
<sequence>MKANDLQSILQNEVNETGKEKLLFAFSRNPDDPLTAYCCAAIHDKLGYEQEAVPFYLKSLENGISGNERIGAFLGLGSTYRTLGKYEKSAEILKRGVKEFPEANELKVFYTMTLYNLGSHKEAVQELLKLLAETTKDEAILSYRRAIRFYSDNLDKTWE</sequence>
<reference evidence="3 4" key="1">
    <citation type="submission" date="2021-01" db="EMBL/GenBank/DDBJ databases">
        <title>Genomic Encyclopedia of Type Strains, Phase IV (KMG-IV): sequencing the most valuable type-strain genomes for metagenomic binning, comparative biology and taxonomic classification.</title>
        <authorList>
            <person name="Goeker M."/>
        </authorList>
    </citation>
    <scope>NUCLEOTIDE SEQUENCE [LARGE SCALE GENOMIC DNA]</scope>
    <source>
        <strain evidence="3 4">DSM 103394</strain>
    </source>
</reference>
<dbReference type="EMBL" id="JAFDST010000004">
    <property type="protein sequence ID" value="MBP1083021.1"/>
    <property type="molecule type" value="Genomic_DNA"/>
</dbReference>
<evidence type="ECO:0000256" key="1">
    <source>
        <dbReference type="PROSITE-ProRule" id="PRU00339"/>
    </source>
</evidence>
<proteinExistence type="predicted"/>
<comment type="caution">
    <text evidence="3">The sequence shown here is derived from an EMBL/GenBank/DDBJ whole genome shotgun (WGS) entry which is preliminary data.</text>
</comment>
<dbReference type="Gene3D" id="1.25.40.10">
    <property type="entry name" value="Tetratricopeptide repeat domain"/>
    <property type="match status" value="1"/>
</dbReference>
<gene>
    <name evidence="3" type="ORF">JOC74_003531</name>
</gene>
<evidence type="ECO:0000313" key="4">
    <source>
        <dbReference type="Proteomes" id="UP000674416"/>
    </source>
</evidence>
<dbReference type="InterPro" id="IPR011990">
    <property type="entry name" value="TPR-like_helical_dom_sf"/>
</dbReference>
<dbReference type="SUPFAM" id="SSF48452">
    <property type="entry name" value="TPR-like"/>
    <property type="match status" value="1"/>
</dbReference>
<accession>A0ABS4D056</accession>
<feature type="domain" description="Tetratrico peptide repeat group 5" evidence="2">
    <location>
        <begin position="35"/>
        <end position="154"/>
    </location>
</feature>
<dbReference type="Proteomes" id="UP000674416">
    <property type="component" value="Unassembled WGS sequence"/>
</dbReference>
<dbReference type="PROSITE" id="PS50005">
    <property type="entry name" value="TPR"/>
    <property type="match status" value="1"/>
</dbReference>
<name>A0ABS4D056_9BACI</name>
<dbReference type="RefSeq" id="WP_053605796.1">
    <property type="nucleotide sequence ID" value="NZ_JAFDST010000004.1"/>
</dbReference>
<protein>
    <submittedName>
        <fullName evidence="3">Tetratricopeptide (TPR) repeat protein</fullName>
    </submittedName>
</protein>
<dbReference type="InterPro" id="IPR041656">
    <property type="entry name" value="TPR_5"/>
</dbReference>
<dbReference type="Pfam" id="PF12688">
    <property type="entry name" value="TPR_5"/>
    <property type="match status" value="1"/>
</dbReference>
<organism evidence="3 4">
    <name type="scientific">Bacillus capparidis</name>
    <dbReference type="NCBI Taxonomy" id="1840411"/>
    <lineage>
        <taxon>Bacteria</taxon>
        <taxon>Bacillati</taxon>
        <taxon>Bacillota</taxon>
        <taxon>Bacilli</taxon>
        <taxon>Bacillales</taxon>
        <taxon>Bacillaceae</taxon>
        <taxon>Bacillus</taxon>
    </lineage>
</organism>
<keyword evidence="4" id="KW-1185">Reference proteome</keyword>
<keyword evidence="1" id="KW-0802">TPR repeat</keyword>
<evidence type="ECO:0000259" key="2">
    <source>
        <dbReference type="Pfam" id="PF12688"/>
    </source>
</evidence>